<comment type="similarity">
    <text evidence="1">Belongs to the ATP-dependent AMP-binding enzyme family.</text>
</comment>
<evidence type="ECO:0000313" key="6">
    <source>
        <dbReference type="Proteomes" id="UP001140094"/>
    </source>
</evidence>
<dbReference type="PANTHER" id="PTHR24096">
    <property type="entry name" value="LONG-CHAIN-FATTY-ACID--COA LIGASE"/>
    <property type="match status" value="1"/>
</dbReference>
<organism evidence="5 6">
    <name type="scientific">Coemansia guatemalensis</name>
    <dbReference type="NCBI Taxonomy" id="2761395"/>
    <lineage>
        <taxon>Eukaryota</taxon>
        <taxon>Fungi</taxon>
        <taxon>Fungi incertae sedis</taxon>
        <taxon>Zoopagomycota</taxon>
        <taxon>Kickxellomycotina</taxon>
        <taxon>Kickxellomycetes</taxon>
        <taxon>Kickxellales</taxon>
        <taxon>Kickxellaceae</taxon>
        <taxon>Coemansia</taxon>
    </lineage>
</organism>
<accession>A0A9W8HZU5</accession>
<dbReference type="Pfam" id="PF00501">
    <property type="entry name" value="AMP-binding"/>
    <property type="match status" value="1"/>
</dbReference>
<comment type="caution">
    <text evidence="5">The sequence shown here is derived from an EMBL/GenBank/DDBJ whole genome shotgun (WGS) entry which is preliminary data.</text>
</comment>
<gene>
    <name evidence="5" type="ORF">H4R20_000142</name>
</gene>
<proteinExistence type="inferred from homology"/>
<evidence type="ECO:0000259" key="4">
    <source>
        <dbReference type="Pfam" id="PF13193"/>
    </source>
</evidence>
<dbReference type="InterPro" id="IPR020845">
    <property type="entry name" value="AMP-binding_CS"/>
</dbReference>
<evidence type="ECO:0000313" key="5">
    <source>
        <dbReference type="EMBL" id="KAJ2809417.1"/>
    </source>
</evidence>
<sequence>MVLLSIKSSLGDIQEPFVDVPTFFFNSLRRHNVFTRGCDPRPVFIDDARAQRPKGLTLDRLEIACTRLASGLYHNVGVRQGDVIAVVLPNSIYYPVVLMASLMVGASCTLANPAYTPRELHHQLKDTQARHIVTTAALCATVASAVELDAASIGKCQLLVVDRTRPKASTLPVHTIFEVSDRRRYPRFRLTSAKTVESKVAFIPYSSGTTGLPKGVLLSHRNIVANVLQAASANDTAAPVDASTCAGVLPMFHSFGLTFICLLMPYMGVSTVVMSRFEMGRFLEIIQDYRVSETMLPPPIVNAMAKMPDLLEKYDLSSLLSVTVGAAPLSSSTIAVIEKQLPNVCIQNGYGLSEASPAISLNSIATRNTQSIGHLLPSIEAKVLDADGRLLGYDESGELCFRGPNVMLGYLNNPAETSLAIDSDGFLHTGDIGHINQEQHLFITDRKKELIKFNGFQVAPAELECLLLQHPLVRDCAVAGVFDSERQTEVPKAYLVLAASDAEQNTHAGQEIVEWLNAQVAYFKQLRGGFKVIDAIPRNASGKILRRLLN</sequence>
<dbReference type="CDD" id="cd05911">
    <property type="entry name" value="Firefly_Luc_like"/>
    <property type="match status" value="1"/>
</dbReference>
<evidence type="ECO:0000256" key="2">
    <source>
        <dbReference type="ARBA" id="ARBA00022598"/>
    </source>
</evidence>
<feature type="domain" description="AMP-dependent synthetase/ligase" evidence="3">
    <location>
        <begin position="45"/>
        <end position="411"/>
    </location>
</feature>
<keyword evidence="2" id="KW-0436">Ligase</keyword>
<protein>
    <recommendedName>
        <fullName evidence="7">Acetyl-CoA synthetase-like protein</fullName>
    </recommendedName>
</protein>
<dbReference type="Pfam" id="PF13193">
    <property type="entry name" value="AMP-binding_C"/>
    <property type="match status" value="1"/>
</dbReference>
<evidence type="ECO:0008006" key="7">
    <source>
        <dbReference type="Google" id="ProtNLM"/>
    </source>
</evidence>
<dbReference type="AlphaFoldDB" id="A0A9W8HZU5"/>
<dbReference type="Gene3D" id="3.40.50.12780">
    <property type="entry name" value="N-terminal domain of ligase-like"/>
    <property type="match status" value="1"/>
</dbReference>
<evidence type="ECO:0000259" key="3">
    <source>
        <dbReference type="Pfam" id="PF00501"/>
    </source>
</evidence>
<name>A0A9W8HZU5_9FUNG</name>
<dbReference type="SUPFAM" id="SSF56801">
    <property type="entry name" value="Acetyl-CoA synthetase-like"/>
    <property type="match status" value="1"/>
</dbReference>
<reference evidence="5" key="1">
    <citation type="submission" date="2022-07" db="EMBL/GenBank/DDBJ databases">
        <title>Phylogenomic reconstructions and comparative analyses of Kickxellomycotina fungi.</title>
        <authorList>
            <person name="Reynolds N.K."/>
            <person name="Stajich J.E."/>
            <person name="Barry K."/>
            <person name="Grigoriev I.V."/>
            <person name="Crous P."/>
            <person name="Smith M.E."/>
        </authorList>
    </citation>
    <scope>NUCLEOTIDE SEQUENCE</scope>
    <source>
        <strain evidence="5">NRRL 1565</strain>
    </source>
</reference>
<dbReference type="InterPro" id="IPR045851">
    <property type="entry name" value="AMP-bd_C_sf"/>
</dbReference>
<feature type="domain" description="AMP-binding enzyme C-terminal" evidence="4">
    <location>
        <begin position="462"/>
        <end position="543"/>
    </location>
</feature>
<dbReference type="EMBL" id="JANBUO010000003">
    <property type="protein sequence ID" value="KAJ2809417.1"/>
    <property type="molecule type" value="Genomic_DNA"/>
</dbReference>
<dbReference type="OrthoDB" id="10253115at2759"/>
<keyword evidence="6" id="KW-1185">Reference proteome</keyword>
<dbReference type="PROSITE" id="PS00455">
    <property type="entry name" value="AMP_BINDING"/>
    <property type="match status" value="1"/>
</dbReference>
<dbReference type="InterPro" id="IPR025110">
    <property type="entry name" value="AMP-bd_C"/>
</dbReference>
<dbReference type="InterPro" id="IPR042099">
    <property type="entry name" value="ANL_N_sf"/>
</dbReference>
<dbReference type="PANTHER" id="PTHR24096:SF149">
    <property type="entry name" value="AMP-BINDING DOMAIN-CONTAINING PROTEIN-RELATED"/>
    <property type="match status" value="1"/>
</dbReference>
<dbReference type="InterPro" id="IPR000873">
    <property type="entry name" value="AMP-dep_synth/lig_dom"/>
</dbReference>
<dbReference type="GO" id="GO:0016405">
    <property type="term" value="F:CoA-ligase activity"/>
    <property type="evidence" value="ECO:0007669"/>
    <property type="project" value="TreeGrafter"/>
</dbReference>
<evidence type="ECO:0000256" key="1">
    <source>
        <dbReference type="ARBA" id="ARBA00006432"/>
    </source>
</evidence>
<dbReference type="Gene3D" id="3.30.300.30">
    <property type="match status" value="1"/>
</dbReference>
<dbReference type="Proteomes" id="UP001140094">
    <property type="component" value="Unassembled WGS sequence"/>
</dbReference>